<organism evidence="1 2">
    <name type="scientific">Maioricimonas rarisocia</name>
    <dbReference type="NCBI Taxonomy" id="2528026"/>
    <lineage>
        <taxon>Bacteria</taxon>
        <taxon>Pseudomonadati</taxon>
        <taxon>Planctomycetota</taxon>
        <taxon>Planctomycetia</taxon>
        <taxon>Planctomycetales</taxon>
        <taxon>Planctomycetaceae</taxon>
        <taxon>Maioricimonas</taxon>
    </lineage>
</organism>
<dbReference type="GO" id="GO:0003677">
    <property type="term" value="F:DNA binding"/>
    <property type="evidence" value="ECO:0007669"/>
    <property type="project" value="InterPro"/>
</dbReference>
<dbReference type="InterPro" id="IPR036515">
    <property type="entry name" value="Transposase_17_sf"/>
</dbReference>
<evidence type="ECO:0000313" key="1">
    <source>
        <dbReference type="EMBL" id="QDU36144.1"/>
    </source>
</evidence>
<sequence>MMVRRDAPYVTCRDDEDLKRCLDYVHINPVKHGLVTRVADWPWSSFHRYARLGEYDVNWGGSPEMYGDEFKYAE</sequence>
<evidence type="ECO:0000313" key="2">
    <source>
        <dbReference type="Proteomes" id="UP000320496"/>
    </source>
</evidence>
<dbReference type="Proteomes" id="UP000320496">
    <property type="component" value="Chromosome"/>
</dbReference>
<dbReference type="EMBL" id="CP036275">
    <property type="protein sequence ID" value="QDU36144.1"/>
    <property type="molecule type" value="Genomic_DNA"/>
</dbReference>
<dbReference type="GO" id="GO:0004803">
    <property type="term" value="F:transposase activity"/>
    <property type="evidence" value="ECO:0007669"/>
    <property type="project" value="InterPro"/>
</dbReference>
<gene>
    <name evidence="1" type="ORF">Mal4_04270</name>
</gene>
<proteinExistence type="predicted"/>
<name>A0A517Z0Y9_9PLAN</name>
<dbReference type="AlphaFoldDB" id="A0A517Z0Y9"/>
<reference evidence="1 2" key="1">
    <citation type="submission" date="2019-02" db="EMBL/GenBank/DDBJ databases">
        <title>Deep-cultivation of Planctomycetes and their phenomic and genomic characterization uncovers novel biology.</title>
        <authorList>
            <person name="Wiegand S."/>
            <person name="Jogler M."/>
            <person name="Boedeker C."/>
            <person name="Pinto D."/>
            <person name="Vollmers J."/>
            <person name="Rivas-Marin E."/>
            <person name="Kohn T."/>
            <person name="Peeters S.H."/>
            <person name="Heuer A."/>
            <person name="Rast P."/>
            <person name="Oberbeckmann S."/>
            <person name="Bunk B."/>
            <person name="Jeske O."/>
            <person name="Meyerdierks A."/>
            <person name="Storesund J.E."/>
            <person name="Kallscheuer N."/>
            <person name="Luecker S."/>
            <person name="Lage O.M."/>
            <person name="Pohl T."/>
            <person name="Merkel B.J."/>
            <person name="Hornburger P."/>
            <person name="Mueller R.-W."/>
            <person name="Bruemmer F."/>
            <person name="Labrenz M."/>
            <person name="Spormann A.M."/>
            <person name="Op den Camp H."/>
            <person name="Overmann J."/>
            <person name="Amann R."/>
            <person name="Jetten M.S.M."/>
            <person name="Mascher T."/>
            <person name="Medema M.H."/>
            <person name="Devos D.P."/>
            <person name="Kaster A.-K."/>
            <person name="Ovreas L."/>
            <person name="Rohde M."/>
            <person name="Galperin M.Y."/>
            <person name="Jogler C."/>
        </authorList>
    </citation>
    <scope>NUCLEOTIDE SEQUENCE [LARGE SCALE GENOMIC DNA]</scope>
    <source>
        <strain evidence="1 2">Mal4</strain>
    </source>
</reference>
<keyword evidence="2" id="KW-1185">Reference proteome</keyword>
<evidence type="ECO:0008006" key="3">
    <source>
        <dbReference type="Google" id="ProtNLM"/>
    </source>
</evidence>
<protein>
    <recommendedName>
        <fullName evidence="3">Transposase IS200-like domain-containing protein</fullName>
    </recommendedName>
</protein>
<dbReference type="KEGG" id="mri:Mal4_04270"/>
<dbReference type="GO" id="GO:0006313">
    <property type="term" value="P:DNA transposition"/>
    <property type="evidence" value="ECO:0007669"/>
    <property type="project" value="InterPro"/>
</dbReference>
<dbReference type="RefSeq" id="WP_231746687.1">
    <property type="nucleotide sequence ID" value="NZ_CP036275.1"/>
</dbReference>
<dbReference type="Gene3D" id="3.30.70.1290">
    <property type="entry name" value="Transposase IS200-like"/>
    <property type="match status" value="1"/>
</dbReference>
<accession>A0A517Z0Y9</accession>